<proteinExistence type="predicted"/>
<dbReference type="InterPro" id="IPR008780">
    <property type="entry name" value="Plasmodium_Vir"/>
</dbReference>
<dbReference type="Proteomes" id="UP000305196">
    <property type="component" value="Unassembled WGS sequence"/>
</dbReference>
<sequence length="346" mass="40757">MLPSGLYKELERSDLSFKNELNSENFYETLNTLSDISGYLNDCSLLDELPFGKKIKTTCARVLKYIEIIHKDMYKKDDPYDVCLLLSFWVYSRFYDILQNQNKVYQAYAKLQTIWNYFIENKLKESEIQTCRPLFNIVLHDDWRYRKELYEYYVDYYPVSETVKNYPVRCNEFYKYVESKKKLYEYFKELCTPKDRNRCPEFYDKCEKYDPHIVLPYPYCHNNILHERAAALPRLPRIGSGHSVNESDSEEESDDMKKTFDAPILSGNPHNVRMYGNVLLGVVATSMASGALYRFTPLGSMIRNGLGWNNNNMRNFNGGDIGLYDYASESFNPYPGEEHYIGYHPA</sequence>
<dbReference type="VEuPathDB" id="PlasmoDB:PVP01_0006610"/>
<evidence type="ECO:0000313" key="1">
    <source>
        <dbReference type="EMBL" id="SCA59919.1"/>
    </source>
</evidence>
<accession>A0A1G4E451</accession>
<dbReference type="AlphaFoldDB" id="A0A1G4E451"/>
<gene>
    <name evidence="1" type="ORF">PVC01_000031500</name>
</gene>
<organism evidence="1 2">
    <name type="scientific">Plasmodium vivax</name>
    <name type="common">malaria parasite P. vivax</name>
    <dbReference type="NCBI Taxonomy" id="5855"/>
    <lineage>
        <taxon>Eukaryota</taxon>
        <taxon>Sar</taxon>
        <taxon>Alveolata</taxon>
        <taxon>Apicomplexa</taxon>
        <taxon>Aconoidasida</taxon>
        <taxon>Haemosporida</taxon>
        <taxon>Plasmodiidae</taxon>
        <taxon>Plasmodium</taxon>
        <taxon>Plasmodium (Plasmodium)</taxon>
    </lineage>
</organism>
<dbReference type="Pfam" id="PF05795">
    <property type="entry name" value="Plasmodium_Vir"/>
    <property type="match status" value="1"/>
</dbReference>
<dbReference type="EMBL" id="FLYI01000054">
    <property type="protein sequence ID" value="SCA59919.1"/>
    <property type="molecule type" value="Genomic_DNA"/>
</dbReference>
<dbReference type="VEuPathDB" id="PlasmoDB:PVPAM_080008400"/>
<dbReference type="VEuPathDB" id="PlasmoDB:PVW1_120014700"/>
<name>A0A1G4E451_PLAVI</name>
<protein>
    <submittedName>
        <fullName evidence="1">Vir protein, putative</fullName>
    </submittedName>
</protein>
<dbReference type="VEuPathDB" id="PlasmoDB:PVX_030190"/>
<reference evidence="1 2" key="1">
    <citation type="submission" date="2016-07" db="EMBL/GenBank/DDBJ databases">
        <authorList>
            <consortium name="Pathogen Informatics"/>
        </authorList>
    </citation>
    <scope>NUCLEOTIDE SEQUENCE [LARGE SCALE GENOMIC DNA]</scope>
</reference>
<evidence type="ECO:0000313" key="2">
    <source>
        <dbReference type="Proteomes" id="UP000305196"/>
    </source>
</evidence>